<organism evidence="3 4">
    <name type="scientific">Caldanaerobius fijiensis DSM 17918</name>
    <dbReference type="NCBI Taxonomy" id="1121256"/>
    <lineage>
        <taxon>Bacteria</taxon>
        <taxon>Bacillati</taxon>
        <taxon>Bacillota</taxon>
        <taxon>Clostridia</taxon>
        <taxon>Thermoanaerobacterales</taxon>
        <taxon>Thermoanaerobacteraceae</taxon>
        <taxon>Caldanaerobius</taxon>
    </lineage>
</organism>
<dbReference type="AlphaFoldDB" id="A0A1M5BR88"/>
<protein>
    <submittedName>
        <fullName evidence="3">CRISPR-associated protein Csx10</fullName>
    </submittedName>
</protein>
<dbReference type="InterPro" id="IPR005537">
    <property type="entry name" value="RAMP_III_fam"/>
</dbReference>
<evidence type="ECO:0000259" key="2">
    <source>
        <dbReference type="Pfam" id="PF03787"/>
    </source>
</evidence>
<reference evidence="3 4" key="1">
    <citation type="submission" date="2016-11" db="EMBL/GenBank/DDBJ databases">
        <authorList>
            <person name="Jaros S."/>
            <person name="Januszkiewicz K."/>
            <person name="Wedrychowicz H."/>
        </authorList>
    </citation>
    <scope>NUCLEOTIDE SEQUENCE [LARGE SCALE GENOMIC DNA]</scope>
    <source>
        <strain evidence="3 4">DSM 17918</strain>
    </source>
</reference>
<gene>
    <name evidence="3" type="ORF">SAMN02746089_01941</name>
</gene>
<dbReference type="Pfam" id="PF03787">
    <property type="entry name" value="RAMPs"/>
    <property type="match status" value="1"/>
</dbReference>
<evidence type="ECO:0000313" key="4">
    <source>
        <dbReference type="Proteomes" id="UP000184088"/>
    </source>
</evidence>
<keyword evidence="4" id="KW-1185">Reference proteome</keyword>
<dbReference type="STRING" id="1121256.SAMN02746089_01941"/>
<dbReference type="Proteomes" id="UP000184088">
    <property type="component" value="Unassembled WGS sequence"/>
</dbReference>
<dbReference type="EMBL" id="FQVH01000023">
    <property type="protein sequence ID" value="SHF45064.1"/>
    <property type="molecule type" value="Genomic_DNA"/>
</dbReference>
<name>A0A1M5BR88_9THEO</name>
<dbReference type="GO" id="GO:0051607">
    <property type="term" value="P:defense response to virus"/>
    <property type="evidence" value="ECO:0007669"/>
    <property type="project" value="UniProtKB-KW"/>
</dbReference>
<evidence type="ECO:0000313" key="3">
    <source>
        <dbReference type="EMBL" id="SHF45064.1"/>
    </source>
</evidence>
<evidence type="ECO:0000256" key="1">
    <source>
        <dbReference type="ARBA" id="ARBA00023118"/>
    </source>
</evidence>
<proteinExistence type="predicted"/>
<keyword evidence="1" id="KW-0051">Antiviral defense</keyword>
<feature type="domain" description="CRISPR type III-associated protein" evidence="2">
    <location>
        <begin position="8"/>
        <end position="206"/>
    </location>
</feature>
<dbReference type="RefSeq" id="WP_073344652.1">
    <property type="nucleotide sequence ID" value="NZ_FQVH01000023.1"/>
</dbReference>
<accession>A0A1M5BR88</accession>
<sequence length="541" mass="63550">MYKIQYDIQIQSPVILSEGYPERNLTETLDYIPGSTVLGVLAAVYKYQKKLDNPHLDDTFYRWFIKGDLIFENAYIAVCVNTISKKYERTWPIPLYIQQNKKGDKYYNVFLLEPEEQTEPISGYFSNTKNSRIVNVKRRINVHNERDEFLGHSVDGKIFNYEYIEPGQKFIGEIYGDKKDLEQLRELVGEERNIRIGKSKNVEYGSALLTFHEIEEYKKDELFQSEHLEDNKVVLTFTSPCILLNGNGYPDISIHSLKRYLDEVFGEKTYDIKNYVAKSMEIENYYSAWQAKKPLDKAYAAGSSFVIEFMKDAMEFEEELQRVLLYGIGERTNEGFGRVKLDYVFEEKYSFVKGEKDNDYVVRPNGRIPQLVVDIIKYNVREELKKKVEITAIQEAKVFERESGKVPANSLLGRLELMARDCDKDEYIKNVKKVVGMGDKENNENRRERYKPAYDSLTKCHNGNQTLLEFIINCKFIKELEEGNAIYNLIQVDRGTLREFLTQEQIDECKDIKTLFKIYWINFFGELRKYNKEKKEMVSND</sequence>